<name>A0A1Q8RP01_9PEZI</name>
<feature type="compositionally biased region" description="Low complexity" evidence="1">
    <location>
        <begin position="340"/>
        <end position="349"/>
    </location>
</feature>
<evidence type="ECO:0000313" key="2">
    <source>
        <dbReference type="EMBL" id="OLN86042.1"/>
    </source>
</evidence>
<dbReference type="OrthoDB" id="5151921at2759"/>
<feature type="compositionally biased region" description="Basic and acidic residues" evidence="1">
    <location>
        <begin position="358"/>
        <end position="383"/>
    </location>
</feature>
<feature type="compositionally biased region" description="Polar residues" evidence="1">
    <location>
        <begin position="244"/>
        <end position="262"/>
    </location>
</feature>
<feature type="compositionally biased region" description="Low complexity" evidence="1">
    <location>
        <begin position="78"/>
        <end position="89"/>
    </location>
</feature>
<feature type="compositionally biased region" description="Polar residues" evidence="1">
    <location>
        <begin position="56"/>
        <end position="67"/>
    </location>
</feature>
<dbReference type="EMBL" id="MPGH01000135">
    <property type="protein sequence ID" value="OLN86042.1"/>
    <property type="molecule type" value="Genomic_DNA"/>
</dbReference>
<keyword evidence="3" id="KW-1185">Reference proteome</keyword>
<feature type="compositionally biased region" description="Basic and acidic residues" evidence="1">
    <location>
        <begin position="142"/>
        <end position="151"/>
    </location>
</feature>
<dbReference type="Proteomes" id="UP000186583">
    <property type="component" value="Unassembled WGS sequence"/>
</dbReference>
<feature type="compositionally biased region" description="Polar residues" evidence="1">
    <location>
        <begin position="319"/>
        <end position="339"/>
    </location>
</feature>
<comment type="caution">
    <text evidence="2">The sequence shown here is derived from an EMBL/GenBank/DDBJ whole genome shotgun (WGS) entry which is preliminary data.</text>
</comment>
<dbReference type="STRING" id="708187.A0A1Q8RP01"/>
<reference evidence="2 3" key="1">
    <citation type="submission" date="2016-11" db="EMBL/GenBank/DDBJ databases">
        <title>Draft Genome Assembly of Colletotrichum chlorophyti a pathogen of herbaceous plants.</title>
        <authorList>
            <person name="Gan P."/>
            <person name="Narusaka M."/>
            <person name="Tsushima A."/>
            <person name="Narusaka Y."/>
            <person name="Takano Y."/>
            <person name="Shirasu K."/>
        </authorList>
    </citation>
    <scope>NUCLEOTIDE SEQUENCE [LARGE SCALE GENOMIC DNA]</scope>
    <source>
        <strain evidence="2 3">NTL11</strain>
    </source>
</reference>
<evidence type="ECO:0000313" key="3">
    <source>
        <dbReference type="Proteomes" id="UP000186583"/>
    </source>
</evidence>
<evidence type="ECO:0000256" key="1">
    <source>
        <dbReference type="SAM" id="MobiDB-lite"/>
    </source>
</evidence>
<feature type="compositionally biased region" description="Polar residues" evidence="1">
    <location>
        <begin position="106"/>
        <end position="132"/>
    </location>
</feature>
<feature type="compositionally biased region" description="Pro residues" evidence="1">
    <location>
        <begin position="40"/>
        <end position="50"/>
    </location>
</feature>
<organism evidence="2 3">
    <name type="scientific">Colletotrichum chlorophyti</name>
    <dbReference type="NCBI Taxonomy" id="708187"/>
    <lineage>
        <taxon>Eukaryota</taxon>
        <taxon>Fungi</taxon>
        <taxon>Dikarya</taxon>
        <taxon>Ascomycota</taxon>
        <taxon>Pezizomycotina</taxon>
        <taxon>Sordariomycetes</taxon>
        <taxon>Hypocreomycetidae</taxon>
        <taxon>Glomerellales</taxon>
        <taxon>Glomerellaceae</taxon>
        <taxon>Colletotrichum</taxon>
    </lineage>
</organism>
<proteinExistence type="predicted"/>
<sequence>MPQHQRYVEPQYDQVPIPRGYAAVHGEGGVAPSPYNIGRPSPPTQYPPHQIPLIQQPWSQPTGTQMTHHSEASMYNPQGAKAQGQQQAAHGDIQSVAPSDADRRISTVSYLSNNSQTSHGAQPGFSVTSTGVLGSPQHHYPQRQDPEELRLVSDGNGQDATSHPQFGQQNVTTPPQQQGFTPSNTTNPRFAPPQGQQVLDEECHGPRVANVSKNKSNTGDAIQRTPNARISLLPQAQGPAVDSASISGSNSRSVSPGTQTPADRNITPEPLAASVSAEPRPVTNTKQTNRETRDDIYDSTPRLPSGSSPAPVKPIIETRTGQSTVSLSSADEASQTTSHANGNANGSNSTMITRGKSTRAELEDTEDERKRTIRQEAQEEKILVDPYEELQSGGLKFRKDDDPEAPQMSATSYPGQEWNPYVAGGYEDWD</sequence>
<feature type="region of interest" description="Disordered" evidence="1">
    <location>
        <begin position="1"/>
        <end position="430"/>
    </location>
</feature>
<gene>
    <name evidence="2" type="ORF">CCHL11_05203</name>
</gene>
<feature type="compositionally biased region" description="Polar residues" evidence="1">
    <location>
        <begin position="211"/>
        <end position="228"/>
    </location>
</feature>
<protein>
    <submittedName>
        <fullName evidence="2">Uncharacterized protein</fullName>
    </submittedName>
</protein>
<dbReference type="AlphaFoldDB" id="A0A1Q8RP01"/>
<accession>A0A1Q8RP01</accession>
<feature type="compositionally biased region" description="Polar residues" evidence="1">
    <location>
        <begin position="155"/>
        <end position="188"/>
    </location>
</feature>